<protein>
    <submittedName>
        <fullName evidence="1">Uncharacterized protein</fullName>
    </submittedName>
</protein>
<sequence>MHRGGYRRMVCPPALVRGILGGGGGREGCPELSSVGQFCWASFQFNDGRCSVYEQCQKHIILVDNVLCSSNSTFRGTVSLRKVRACSHMLKVQKSENALNSD</sequence>
<gene>
    <name evidence="1" type="ORF">RRG08_008151</name>
</gene>
<keyword evidence="2" id="KW-1185">Reference proteome</keyword>
<evidence type="ECO:0000313" key="2">
    <source>
        <dbReference type="Proteomes" id="UP001283361"/>
    </source>
</evidence>
<reference evidence="1" key="1">
    <citation type="journal article" date="2023" name="G3 (Bethesda)">
        <title>A reference genome for the long-term kleptoplast-retaining sea slug Elysia crispata morphotype clarki.</title>
        <authorList>
            <person name="Eastman K.E."/>
            <person name="Pendleton A.L."/>
            <person name="Shaikh M.A."/>
            <person name="Suttiyut T."/>
            <person name="Ogas R."/>
            <person name="Tomko P."/>
            <person name="Gavelis G."/>
            <person name="Widhalm J.R."/>
            <person name="Wisecaver J.H."/>
        </authorList>
    </citation>
    <scope>NUCLEOTIDE SEQUENCE</scope>
    <source>
        <strain evidence="1">ECLA1</strain>
    </source>
</reference>
<organism evidence="1 2">
    <name type="scientific">Elysia crispata</name>
    <name type="common">lettuce slug</name>
    <dbReference type="NCBI Taxonomy" id="231223"/>
    <lineage>
        <taxon>Eukaryota</taxon>
        <taxon>Metazoa</taxon>
        <taxon>Spiralia</taxon>
        <taxon>Lophotrochozoa</taxon>
        <taxon>Mollusca</taxon>
        <taxon>Gastropoda</taxon>
        <taxon>Heterobranchia</taxon>
        <taxon>Euthyneura</taxon>
        <taxon>Panpulmonata</taxon>
        <taxon>Sacoglossa</taxon>
        <taxon>Placobranchoidea</taxon>
        <taxon>Plakobranchidae</taxon>
        <taxon>Elysia</taxon>
    </lineage>
</organism>
<comment type="caution">
    <text evidence="1">The sequence shown here is derived from an EMBL/GenBank/DDBJ whole genome shotgun (WGS) entry which is preliminary data.</text>
</comment>
<name>A0AAE0Z576_9GAST</name>
<dbReference type="EMBL" id="JAWDGP010004625">
    <property type="protein sequence ID" value="KAK3762935.1"/>
    <property type="molecule type" value="Genomic_DNA"/>
</dbReference>
<evidence type="ECO:0000313" key="1">
    <source>
        <dbReference type="EMBL" id="KAK3762935.1"/>
    </source>
</evidence>
<proteinExistence type="predicted"/>
<dbReference type="AlphaFoldDB" id="A0AAE0Z576"/>
<accession>A0AAE0Z576</accession>
<dbReference type="Proteomes" id="UP001283361">
    <property type="component" value="Unassembled WGS sequence"/>
</dbReference>